<dbReference type="Pfam" id="PF14116">
    <property type="entry name" value="YyzF"/>
    <property type="match status" value="1"/>
</dbReference>
<reference evidence="1 2" key="1">
    <citation type="submission" date="2016-10" db="EMBL/GenBank/DDBJ databases">
        <authorList>
            <person name="de Groot N.N."/>
        </authorList>
    </citation>
    <scope>NUCLEOTIDE SEQUENCE [LARGE SCALE GENOMIC DNA]</scope>
    <source>
        <strain evidence="1 2">DSM 44778</strain>
    </source>
</reference>
<dbReference type="AlphaFoldDB" id="A0A1I3KAA8"/>
<dbReference type="OrthoDB" id="1652387at2"/>
<dbReference type="InterPro" id="IPR025626">
    <property type="entry name" value="YyzF"/>
</dbReference>
<keyword evidence="2" id="KW-1185">Reference proteome</keyword>
<gene>
    <name evidence="1" type="ORF">SAMN05421852_101388</name>
</gene>
<evidence type="ECO:0000313" key="1">
    <source>
        <dbReference type="EMBL" id="SFI69413.1"/>
    </source>
</evidence>
<protein>
    <submittedName>
        <fullName evidence="1">CxxH/CxxC protein, BA_5709 family</fullName>
    </submittedName>
</protein>
<accession>A0A1I3KAA8</accession>
<proteinExistence type="predicted"/>
<dbReference type="EMBL" id="FORR01000001">
    <property type="protein sequence ID" value="SFI69413.1"/>
    <property type="molecule type" value="Genomic_DNA"/>
</dbReference>
<dbReference type="RefSeq" id="WP_093227471.1">
    <property type="nucleotide sequence ID" value="NZ_FORR01000001.1"/>
</dbReference>
<name>A0A1I3KAA8_9BACL</name>
<evidence type="ECO:0000313" key="2">
    <source>
        <dbReference type="Proteomes" id="UP000199545"/>
    </source>
</evidence>
<dbReference type="Proteomes" id="UP000199545">
    <property type="component" value="Unassembled WGS sequence"/>
</dbReference>
<dbReference type="NCBIfam" id="TIGR04129">
    <property type="entry name" value="CxxH_BA5709"/>
    <property type="match status" value="1"/>
</dbReference>
<dbReference type="STRING" id="46223.SAMN05421852_101388"/>
<organism evidence="1 2">
    <name type="scientific">Thermoflavimicrobium dichotomicum</name>
    <dbReference type="NCBI Taxonomy" id="46223"/>
    <lineage>
        <taxon>Bacteria</taxon>
        <taxon>Bacillati</taxon>
        <taxon>Bacillota</taxon>
        <taxon>Bacilli</taxon>
        <taxon>Bacillales</taxon>
        <taxon>Thermoactinomycetaceae</taxon>
        <taxon>Thermoflavimicrobium</taxon>
    </lineage>
</organism>
<sequence length="58" mass="6898">MIWHACEEHVDYLMDDIIDEYHVAPVLEPYSPAFHIEKASCKWCGQEPVYQLIFEPEM</sequence>